<dbReference type="AlphaFoldDB" id="A0AAU9TJD7"/>
<evidence type="ECO:0000313" key="2">
    <source>
        <dbReference type="Proteomes" id="UP001153954"/>
    </source>
</evidence>
<gene>
    <name evidence="1" type="ORF">EEDITHA_LOCUS2466</name>
</gene>
<proteinExistence type="predicted"/>
<dbReference type="PANTHER" id="PTHR46114">
    <property type="entry name" value="APPLE DOMAIN-CONTAINING PROTEIN"/>
    <property type="match status" value="1"/>
</dbReference>
<keyword evidence="2" id="KW-1185">Reference proteome</keyword>
<name>A0AAU9TJD7_EUPED</name>
<accession>A0AAU9TJD7</accession>
<organism evidence="1 2">
    <name type="scientific">Euphydryas editha</name>
    <name type="common">Edith's checkerspot</name>
    <dbReference type="NCBI Taxonomy" id="104508"/>
    <lineage>
        <taxon>Eukaryota</taxon>
        <taxon>Metazoa</taxon>
        <taxon>Ecdysozoa</taxon>
        <taxon>Arthropoda</taxon>
        <taxon>Hexapoda</taxon>
        <taxon>Insecta</taxon>
        <taxon>Pterygota</taxon>
        <taxon>Neoptera</taxon>
        <taxon>Endopterygota</taxon>
        <taxon>Lepidoptera</taxon>
        <taxon>Glossata</taxon>
        <taxon>Ditrysia</taxon>
        <taxon>Papilionoidea</taxon>
        <taxon>Nymphalidae</taxon>
        <taxon>Nymphalinae</taxon>
        <taxon>Euphydryas</taxon>
    </lineage>
</organism>
<protein>
    <recommendedName>
        <fullName evidence="3">ZAD domain-containing protein</fullName>
    </recommendedName>
</protein>
<evidence type="ECO:0000313" key="1">
    <source>
        <dbReference type="EMBL" id="CAH2086042.1"/>
    </source>
</evidence>
<reference evidence="1" key="1">
    <citation type="submission" date="2022-03" db="EMBL/GenBank/DDBJ databases">
        <authorList>
            <person name="Tunstrom K."/>
        </authorList>
    </citation>
    <scope>NUCLEOTIDE SEQUENCE</scope>
</reference>
<sequence length="294" mass="34556">MSSSRRSRLNNPNTFCYVCGEYVVKKLRKPITEFVKKAYFAYFKIEIKDLDRPWLPKIVCKMCIEHLRQWTSGKRAHMKFSVPMIWENMVAGKQNVIKPPLVYRDKIIFPPLHIKLGLMKQYVKALDKTGSCFAFISKKFPGLSTEKLKAGIFDGPQIRHLIKDKDFINSMNNLESAAWKSFVKVVQNFLGNEKAENYVELVQDLLNNFKNLGCNMSIKMHYLHSHLEKFPENLGSCSEEQGERFHQDLKVMEDRYQGRWDEHMMADYCWSITRDCQNNVHCKKARKRSFLPVK</sequence>
<dbReference type="PANTHER" id="PTHR46114:SF1">
    <property type="entry name" value="ZAD DOMAIN-CONTAINING PROTEIN"/>
    <property type="match status" value="1"/>
</dbReference>
<dbReference type="Proteomes" id="UP001153954">
    <property type="component" value="Unassembled WGS sequence"/>
</dbReference>
<evidence type="ECO:0008006" key="3">
    <source>
        <dbReference type="Google" id="ProtNLM"/>
    </source>
</evidence>
<comment type="caution">
    <text evidence="1">The sequence shown here is derived from an EMBL/GenBank/DDBJ whole genome shotgun (WGS) entry which is preliminary data.</text>
</comment>
<dbReference type="EMBL" id="CAKOGL010000005">
    <property type="protein sequence ID" value="CAH2086042.1"/>
    <property type="molecule type" value="Genomic_DNA"/>
</dbReference>